<dbReference type="EMBL" id="CP000673">
    <property type="protein sequence ID" value="EDK34107.1"/>
    <property type="molecule type" value="Genomic_DNA"/>
</dbReference>
<dbReference type="Proteomes" id="UP000002411">
    <property type="component" value="Chromosome"/>
</dbReference>
<accession>A5MZ11</accession>
<organism evidence="2 3">
    <name type="scientific">Clostridium kluyveri (strain ATCC 8527 / DSM 555 / NBRC 12016 / NCIMB 10680 / K1)</name>
    <dbReference type="NCBI Taxonomy" id="431943"/>
    <lineage>
        <taxon>Bacteria</taxon>
        <taxon>Bacillati</taxon>
        <taxon>Bacillota</taxon>
        <taxon>Clostridia</taxon>
        <taxon>Eubacteriales</taxon>
        <taxon>Clostridiaceae</taxon>
        <taxon>Clostridium</taxon>
    </lineage>
</organism>
<gene>
    <name evidence="2" type="ordered locus">CKL_2095</name>
</gene>
<dbReference type="PANTHER" id="PTHR41786:SF1">
    <property type="entry name" value="6-HYDROXYMETHYLPTERIN DIPHOSPHOKINASE MPTE-LIKE DOMAIN-CONTAINING PROTEIN"/>
    <property type="match status" value="1"/>
</dbReference>
<dbReference type="eggNOG" id="COG2604">
    <property type="taxonomic scope" value="Bacteria"/>
</dbReference>
<protein>
    <recommendedName>
        <fullName evidence="1">6-hydroxymethylpterin diphosphokinase MptE-like domain-containing protein</fullName>
    </recommendedName>
</protein>
<dbReference type="RefSeq" id="WP_012102433.1">
    <property type="nucleotide sequence ID" value="NC_009706.1"/>
</dbReference>
<evidence type="ECO:0000313" key="2">
    <source>
        <dbReference type="EMBL" id="EDK34107.1"/>
    </source>
</evidence>
<evidence type="ECO:0000313" key="3">
    <source>
        <dbReference type="Proteomes" id="UP000002411"/>
    </source>
</evidence>
<proteinExistence type="predicted"/>
<dbReference type="PANTHER" id="PTHR41786">
    <property type="entry name" value="MOTILITY ACCESSORY FACTOR MAF"/>
    <property type="match status" value="1"/>
</dbReference>
<dbReference type="AlphaFoldDB" id="A5MZ11"/>
<reference evidence="2 3" key="1">
    <citation type="journal article" date="2008" name="Proc. Natl. Acad. Sci. U.S.A.">
        <title>The genome of Clostridium kluyveri, a strict anaerobe with unique metabolic features.</title>
        <authorList>
            <person name="Seedorf H."/>
            <person name="Fricke W.F."/>
            <person name="Veith B."/>
            <person name="Brueggemann H."/>
            <person name="Liesegang H."/>
            <person name="Strittmatter A."/>
            <person name="Miethke M."/>
            <person name="Buckel W."/>
            <person name="Hinderberger J."/>
            <person name="Li F."/>
            <person name="Hagemeier C."/>
            <person name="Thauer R.K."/>
            <person name="Gottschalk G."/>
        </authorList>
    </citation>
    <scope>NUCLEOTIDE SEQUENCE [LARGE SCALE GENOMIC DNA]</scope>
    <source>
        <strain evidence="3">ATCC 8527 / DSM 555 / NCIMB 10680</strain>
    </source>
</reference>
<dbReference type="KEGG" id="ckl:CKL_2095"/>
<feature type="domain" description="6-hydroxymethylpterin diphosphokinase MptE-like" evidence="1">
    <location>
        <begin position="15"/>
        <end position="175"/>
    </location>
</feature>
<evidence type="ECO:0000259" key="1">
    <source>
        <dbReference type="Pfam" id="PF01973"/>
    </source>
</evidence>
<dbReference type="Pfam" id="PF01973">
    <property type="entry name" value="MptE-like"/>
    <property type="match status" value="1"/>
</dbReference>
<sequence length="261" mass="29653">MARQGIEKYKDIMSENYTHNIKQNAFSMEEFFKKYTFKDDAVVVSTGPSLDCEIDLLKKINGKVKIFCVGSALRALVDAGIIPDMICIIDCQEIVYNQLKGCEDFNVPLCFLSTASRWAVSKYMGPKYIFYNDGNQTDEIIINTAKTVALPTIDIAVKGGAVEIILVGQDLAFLNNRTHTSSYSEIYGIEDRVQDESKLYKKVKGVNGEFLNTRSEYLNFKYSIEREIEHNPQVKFINCSHGADIIGTEYMQLSRWIDKNI</sequence>
<keyword evidence="3" id="KW-1185">Reference proteome</keyword>
<name>A5MZ11_CLOK5</name>
<dbReference type="HOGENOM" id="CLU_1064374_0_0_9"/>
<dbReference type="STRING" id="431943.CKL_2095"/>
<dbReference type="InterPro" id="IPR002826">
    <property type="entry name" value="MptE-like"/>
</dbReference>